<sequence length="248" mass="29427">MSVNYLRHYENIRRTNRNLAPEDCTYAWNIFTRPHRANSPTPRKVDWRQLKRPQQSTLFYPDCNNVHRSSQNSRCSRMETRDSNRSSQPTQRKPNTNLWRFVTVKYGNASYSRLWPSRMGEIYFVDNTTDSYIQVEPDNSNRVGWTTLERPKTGVLYDPIYGTFYRWDGPDSVSNATIEQEVAMRRREIAKREREISTYRPENSDCYQDGSGCNGQKRRSYKAFHEELMNRRQLKFRQSSSDGSESED</sequence>
<gene>
    <name evidence="2" type="ORF">PoB_001746900</name>
</gene>
<evidence type="ECO:0000313" key="2">
    <source>
        <dbReference type="EMBL" id="GFN90963.1"/>
    </source>
</evidence>
<evidence type="ECO:0000256" key="1">
    <source>
        <dbReference type="SAM" id="MobiDB-lite"/>
    </source>
</evidence>
<dbReference type="AlphaFoldDB" id="A0AAV3Z964"/>
<protein>
    <recommendedName>
        <fullName evidence="4">WW domain-containing protein</fullName>
    </recommendedName>
</protein>
<evidence type="ECO:0000313" key="3">
    <source>
        <dbReference type="Proteomes" id="UP000735302"/>
    </source>
</evidence>
<feature type="compositionally biased region" description="Polar residues" evidence="1">
    <location>
        <begin position="66"/>
        <end position="75"/>
    </location>
</feature>
<dbReference type="EMBL" id="BLXT01002074">
    <property type="protein sequence ID" value="GFN90963.1"/>
    <property type="molecule type" value="Genomic_DNA"/>
</dbReference>
<comment type="caution">
    <text evidence="2">The sequence shown here is derived from an EMBL/GenBank/DDBJ whole genome shotgun (WGS) entry which is preliminary data.</text>
</comment>
<proteinExistence type="predicted"/>
<feature type="compositionally biased region" description="Polar residues" evidence="1">
    <location>
        <begin position="85"/>
        <end position="94"/>
    </location>
</feature>
<keyword evidence="3" id="KW-1185">Reference proteome</keyword>
<feature type="region of interest" description="Disordered" evidence="1">
    <location>
        <begin position="61"/>
        <end position="94"/>
    </location>
</feature>
<dbReference type="Proteomes" id="UP000735302">
    <property type="component" value="Unassembled WGS sequence"/>
</dbReference>
<reference evidence="2 3" key="1">
    <citation type="journal article" date="2021" name="Elife">
        <title>Chloroplast acquisition without the gene transfer in kleptoplastic sea slugs, Plakobranchus ocellatus.</title>
        <authorList>
            <person name="Maeda T."/>
            <person name="Takahashi S."/>
            <person name="Yoshida T."/>
            <person name="Shimamura S."/>
            <person name="Takaki Y."/>
            <person name="Nagai Y."/>
            <person name="Toyoda A."/>
            <person name="Suzuki Y."/>
            <person name="Arimoto A."/>
            <person name="Ishii H."/>
            <person name="Satoh N."/>
            <person name="Nishiyama T."/>
            <person name="Hasebe M."/>
            <person name="Maruyama T."/>
            <person name="Minagawa J."/>
            <person name="Obokata J."/>
            <person name="Shigenobu S."/>
        </authorList>
    </citation>
    <scope>NUCLEOTIDE SEQUENCE [LARGE SCALE GENOMIC DNA]</scope>
</reference>
<accession>A0AAV3Z964</accession>
<evidence type="ECO:0008006" key="4">
    <source>
        <dbReference type="Google" id="ProtNLM"/>
    </source>
</evidence>
<name>A0AAV3Z964_9GAST</name>
<organism evidence="2 3">
    <name type="scientific">Plakobranchus ocellatus</name>
    <dbReference type="NCBI Taxonomy" id="259542"/>
    <lineage>
        <taxon>Eukaryota</taxon>
        <taxon>Metazoa</taxon>
        <taxon>Spiralia</taxon>
        <taxon>Lophotrochozoa</taxon>
        <taxon>Mollusca</taxon>
        <taxon>Gastropoda</taxon>
        <taxon>Heterobranchia</taxon>
        <taxon>Euthyneura</taxon>
        <taxon>Panpulmonata</taxon>
        <taxon>Sacoglossa</taxon>
        <taxon>Placobranchoidea</taxon>
        <taxon>Plakobranchidae</taxon>
        <taxon>Plakobranchus</taxon>
    </lineage>
</organism>